<organism evidence="2 3">
    <name type="scientific">Paraconiothyrium brasiliense</name>
    <dbReference type="NCBI Taxonomy" id="300254"/>
    <lineage>
        <taxon>Eukaryota</taxon>
        <taxon>Fungi</taxon>
        <taxon>Dikarya</taxon>
        <taxon>Ascomycota</taxon>
        <taxon>Pezizomycotina</taxon>
        <taxon>Dothideomycetes</taxon>
        <taxon>Pleosporomycetidae</taxon>
        <taxon>Pleosporales</taxon>
        <taxon>Massarineae</taxon>
        <taxon>Didymosphaeriaceae</taxon>
        <taxon>Paraconiothyrium</taxon>
    </lineage>
</organism>
<dbReference type="Proteomes" id="UP001521785">
    <property type="component" value="Unassembled WGS sequence"/>
</dbReference>
<sequence length="161" mass="17132">MPPRAAPTLAALLPQRISPADRTPPRRATTRTLLHLQASMATMTNINKEAMGNISTTSMAGQADSIKTILGQYGAPPNQHQGNYGGPPGGYGQQAGYGGPVFPQHQAPPGQYGHNAPYGGPQNYDQHQHNQYGGAPQYPPPPQQQHSYGQQGGHQPPQPGW</sequence>
<gene>
    <name evidence="2" type="ORF">SLS60_005857</name>
</gene>
<accession>A0ABR3RDB5</accession>
<evidence type="ECO:0000313" key="2">
    <source>
        <dbReference type="EMBL" id="KAL1602441.1"/>
    </source>
</evidence>
<feature type="region of interest" description="Disordered" evidence="1">
    <location>
        <begin position="71"/>
        <end position="161"/>
    </location>
</feature>
<comment type="caution">
    <text evidence="2">The sequence shown here is derived from an EMBL/GenBank/DDBJ whole genome shotgun (WGS) entry which is preliminary data.</text>
</comment>
<proteinExistence type="predicted"/>
<evidence type="ECO:0000313" key="3">
    <source>
        <dbReference type="Proteomes" id="UP001521785"/>
    </source>
</evidence>
<dbReference type="EMBL" id="JAKJXO020000007">
    <property type="protein sequence ID" value="KAL1602441.1"/>
    <property type="molecule type" value="Genomic_DNA"/>
</dbReference>
<keyword evidence="3" id="KW-1185">Reference proteome</keyword>
<name>A0ABR3RDB5_9PLEO</name>
<evidence type="ECO:0000256" key="1">
    <source>
        <dbReference type="SAM" id="MobiDB-lite"/>
    </source>
</evidence>
<protein>
    <submittedName>
        <fullName evidence="2">Uncharacterized protein</fullName>
    </submittedName>
</protein>
<feature type="compositionally biased region" description="Gly residues" evidence="1">
    <location>
        <begin position="83"/>
        <end position="99"/>
    </location>
</feature>
<feature type="compositionally biased region" description="Low complexity" evidence="1">
    <location>
        <begin position="144"/>
        <end position="155"/>
    </location>
</feature>
<reference evidence="2 3" key="1">
    <citation type="submission" date="2024-02" db="EMBL/GenBank/DDBJ databases">
        <title>De novo assembly and annotation of 12 fungi associated with fruit tree decline syndrome in Ontario, Canada.</title>
        <authorList>
            <person name="Sulman M."/>
            <person name="Ellouze W."/>
            <person name="Ilyukhin E."/>
        </authorList>
    </citation>
    <scope>NUCLEOTIDE SEQUENCE [LARGE SCALE GENOMIC DNA]</scope>
    <source>
        <strain evidence="2 3">M42-189</strain>
    </source>
</reference>